<sequence length="223" mass="25368">MAENLPDLHVPAVQTLGQRYGHGRLWWYLFVVLFVGVFFGMMAIVGINDLNDNVRLPVIWQLGMQRLSIASIGLASLIFASFGWLIGWMLRKVAICRVRSVVLATLFGYWAAYILFNWPPSLLWLTNSPHTTYYRHMLSAMLVAIGCVAGPIALVMGPRRWAGVWLFSQLGLGFVIASITHWLVINDFDGLGLTFFLLAILVIYPLGLSWWFSYYLRRQIMPL</sequence>
<proteinExistence type="predicted"/>
<feature type="transmembrane region" description="Helical" evidence="1">
    <location>
        <begin position="164"/>
        <end position="185"/>
    </location>
</feature>
<comment type="caution">
    <text evidence="2">The sequence shown here is derived from an EMBL/GenBank/DDBJ whole genome shotgun (WGS) entry which is preliminary data.</text>
</comment>
<evidence type="ECO:0000256" key="1">
    <source>
        <dbReference type="SAM" id="Phobius"/>
    </source>
</evidence>
<keyword evidence="1" id="KW-0472">Membrane</keyword>
<organism evidence="2 3">
    <name type="scientific">Herpetosiphon geysericola</name>
    <dbReference type="NCBI Taxonomy" id="70996"/>
    <lineage>
        <taxon>Bacteria</taxon>
        <taxon>Bacillati</taxon>
        <taxon>Chloroflexota</taxon>
        <taxon>Chloroflexia</taxon>
        <taxon>Herpetosiphonales</taxon>
        <taxon>Herpetosiphonaceae</taxon>
        <taxon>Herpetosiphon</taxon>
    </lineage>
</organism>
<keyword evidence="1" id="KW-1133">Transmembrane helix</keyword>
<gene>
    <name evidence="2" type="ORF">SE18_22995</name>
</gene>
<reference evidence="2 3" key="1">
    <citation type="submission" date="2015-07" db="EMBL/GenBank/DDBJ databases">
        <title>Whole genome sequence of Herpetosiphon geysericola DSM 7119.</title>
        <authorList>
            <person name="Hemp J."/>
            <person name="Ward L.M."/>
            <person name="Pace L.A."/>
            <person name="Fischer W.W."/>
        </authorList>
    </citation>
    <scope>NUCLEOTIDE SEQUENCE [LARGE SCALE GENOMIC DNA]</scope>
    <source>
        <strain evidence="2 3">DSM 7119</strain>
    </source>
</reference>
<feature type="transmembrane region" description="Helical" evidence="1">
    <location>
        <begin position="25"/>
        <end position="47"/>
    </location>
</feature>
<dbReference type="AlphaFoldDB" id="A0A0P6XP62"/>
<dbReference type="Proteomes" id="UP000050277">
    <property type="component" value="Unassembled WGS sequence"/>
</dbReference>
<feature type="transmembrane region" description="Helical" evidence="1">
    <location>
        <begin position="98"/>
        <end position="116"/>
    </location>
</feature>
<feature type="transmembrane region" description="Helical" evidence="1">
    <location>
        <begin position="191"/>
        <end position="216"/>
    </location>
</feature>
<dbReference type="EMBL" id="LGKP01000035">
    <property type="protein sequence ID" value="KPL81494.1"/>
    <property type="molecule type" value="Genomic_DNA"/>
</dbReference>
<name>A0A0P6XP62_9CHLR</name>
<evidence type="ECO:0000313" key="2">
    <source>
        <dbReference type="EMBL" id="KPL81494.1"/>
    </source>
</evidence>
<keyword evidence="3" id="KW-1185">Reference proteome</keyword>
<dbReference type="RefSeq" id="WP_054536802.1">
    <property type="nucleotide sequence ID" value="NZ_LGKP01000035.1"/>
</dbReference>
<feature type="transmembrane region" description="Helical" evidence="1">
    <location>
        <begin position="136"/>
        <end position="157"/>
    </location>
</feature>
<evidence type="ECO:0000313" key="3">
    <source>
        <dbReference type="Proteomes" id="UP000050277"/>
    </source>
</evidence>
<dbReference type="STRING" id="70996.SE18_22995"/>
<feature type="transmembrane region" description="Helical" evidence="1">
    <location>
        <begin position="67"/>
        <end position="86"/>
    </location>
</feature>
<protein>
    <submittedName>
        <fullName evidence="2">Uncharacterized protein</fullName>
    </submittedName>
</protein>
<keyword evidence="1" id="KW-0812">Transmembrane</keyword>
<dbReference type="OrthoDB" id="9820488at2"/>
<accession>A0A0P6XP62</accession>